<name>A0ACB9HCS2_9ASTR</name>
<accession>A0ACB9HCS2</accession>
<proteinExistence type="predicted"/>
<gene>
    <name evidence="1" type="ORF">L1987_36279</name>
</gene>
<evidence type="ECO:0000313" key="2">
    <source>
        <dbReference type="Proteomes" id="UP001056120"/>
    </source>
</evidence>
<dbReference type="EMBL" id="CM042029">
    <property type="protein sequence ID" value="KAI3793659.1"/>
    <property type="molecule type" value="Genomic_DNA"/>
</dbReference>
<evidence type="ECO:0000313" key="1">
    <source>
        <dbReference type="EMBL" id="KAI3793659.1"/>
    </source>
</evidence>
<reference evidence="1 2" key="2">
    <citation type="journal article" date="2022" name="Mol. Ecol. Resour.">
        <title>The genomes of chicory, endive, great burdock and yacon provide insights into Asteraceae paleo-polyploidization history and plant inulin production.</title>
        <authorList>
            <person name="Fan W."/>
            <person name="Wang S."/>
            <person name="Wang H."/>
            <person name="Wang A."/>
            <person name="Jiang F."/>
            <person name="Liu H."/>
            <person name="Zhao H."/>
            <person name="Xu D."/>
            <person name="Zhang Y."/>
        </authorList>
    </citation>
    <scope>NUCLEOTIDE SEQUENCE [LARGE SCALE GENOMIC DNA]</scope>
    <source>
        <strain evidence="2">cv. Yunnan</strain>
        <tissue evidence="1">Leaves</tissue>
    </source>
</reference>
<dbReference type="Proteomes" id="UP001056120">
    <property type="component" value="Linkage Group LG12"/>
</dbReference>
<keyword evidence="2" id="KW-1185">Reference proteome</keyword>
<reference evidence="2" key="1">
    <citation type="journal article" date="2022" name="Mol. Ecol. Resour.">
        <title>The genomes of chicory, endive, great burdock and yacon provide insights into Asteraceae palaeo-polyploidization history and plant inulin production.</title>
        <authorList>
            <person name="Fan W."/>
            <person name="Wang S."/>
            <person name="Wang H."/>
            <person name="Wang A."/>
            <person name="Jiang F."/>
            <person name="Liu H."/>
            <person name="Zhao H."/>
            <person name="Xu D."/>
            <person name="Zhang Y."/>
        </authorList>
    </citation>
    <scope>NUCLEOTIDE SEQUENCE [LARGE SCALE GENOMIC DNA]</scope>
    <source>
        <strain evidence="2">cv. Yunnan</strain>
    </source>
</reference>
<protein>
    <submittedName>
        <fullName evidence="1">Uncharacterized protein</fullName>
    </submittedName>
</protein>
<organism evidence="1 2">
    <name type="scientific">Smallanthus sonchifolius</name>
    <dbReference type="NCBI Taxonomy" id="185202"/>
    <lineage>
        <taxon>Eukaryota</taxon>
        <taxon>Viridiplantae</taxon>
        <taxon>Streptophyta</taxon>
        <taxon>Embryophyta</taxon>
        <taxon>Tracheophyta</taxon>
        <taxon>Spermatophyta</taxon>
        <taxon>Magnoliopsida</taxon>
        <taxon>eudicotyledons</taxon>
        <taxon>Gunneridae</taxon>
        <taxon>Pentapetalae</taxon>
        <taxon>asterids</taxon>
        <taxon>campanulids</taxon>
        <taxon>Asterales</taxon>
        <taxon>Asteraceae</taxon>
        <taxon>Asteroideae</taxon>
        <taxon>Heliantheae alliance</taxon>
        <taxon>Millerieae</taxon>
        <taxon>Smallanthus</taxon>
    </lineage>
</organism>
<comment type="caution">
    <text evidence="1">The sequence shown here is derived from an EMBL/GenBank/DDBJ whole genome shotgun (WGS) entry which is preliminary data.</text>
</comment>
<sequence>MFNFGFLAFSNREAVQLKERGYSIEFTRVITVFLHEFPSVQGTRDNERLDAGVPKGLQAPRIALNLVLGLLESINDDNNIFQVNNVKSIKESCFTATVVRGVGLAGRLEAYAS</sequence>